<dbReference type="PANTHER" id="PTHR43201">
    <property type="entry name" value="ACYL-COA SYNTHETASE"/>
    <property type="match status" value="1"/>
</dbReference>
<dbReference type="InterPro" id="IPR045851">
    <property type="entry name" value="AMP-bd_C_sf"/>
</dbReference>
<evidence type="ECO:0000259" key="3">
    <source>
        <dbReference type="Pfam" id="PF00501"/>
    </source>
</evidence>
<accession>A0AAW9HMH8</accession>
<proteinExistence type="inferred from homology"/>
<dbReference type="AlphaFoldDB" id="A0AAW9HMH8"/>
<dbReference type="EMBL" id="JAWNFY010000006">
    <property type="protein sequence ID" value="MDY5145977.1"/>
    <property type="molecule type" value="Genomic_DNA"/>
</dbReference>
<name>A0AAW9HMH8_9ACTO</name>
<evidence type="ECO:0000313" key="8">
    <source>
        <dbReference type="Proteomes" id="UP001288320"/>
    </source>
</evidence>
<protein>
    <submittedName>
        <fullName evidence="5">AMP-binding protein</fullName>
    </submittedName>
</protein>
<dbReference type="RefSeq" id="WP_087070475.1">
    <property type="nucleotide sequence ID" value="NZ_CAUPFC010000016.1"/>
</dbReference>
<evidence type="ECO:0000313" key="6">
    <source>
        <dbReference type="EMBL" id="MDY5145977.1"/>
    </source>
</evidence>
<dbReference type="InterPro" id="IPR000873">
    <property type="entry name" value="AMP-dep_synth/lig_dom"/>
</dbReference>
<comment type="caution">
    <text evidence="5">The sequence shown here is derived from an EMBL/GenBank/DDBJ whole genome shotgun (WGS) entry which is preliminary data.</text>
</comment>
<dbReference type="InterPro" id="IPR025110">
    <property type="entry name" value="AMP-bd_C"/>
</dbReference>
<gene>
    <name evidence="5" type="ORF">R6G74_04710</name>
    <name evidence="6" type="ORF">R6P33_02915</name>
</gene>
<feature type="domain" description="AMP-dependent synthetase/ligase" evidence="3">
    <location>
        <begin position="197"/>
        <end position="390"/>
    </location>
</feature>
<dbReference type="Pfam" id="PF13193">
    <property type="entry name" value="AMP-binding_C"/>
    <property type="match status" value="1"/>
</dbReference>
<evidence type="ECO:0000259" key="4">
    <source>
        <dbReference type="Pfam" id="PF13193"/>
    </source>
</evidence>
<evidence type="ECO:0000256" key="2">
    <source>
        <dbReference type="ARBA" id="ARBA00022598"/>
    </source>
</evidence>
<dbReference type="GO" id="GO:0031956">
    <property type="term" value="F:medium-chain fatty acid-CoA ligase activity"/>
    <property type="evidence" value="ECO:0007669"/>
    <property type="project" value="TreeGrafter"/>
</dbReference>
<dbReference type="GeneID" id="92814647"/>
<feature type="domain" description="AMP-dependent synthetase/ligase" evidence="3">
    <location>
        <begin position="14"/>
        <end position="111"/>
    </location>
</feature>
<sequence>MSSVPVTNVAYLLDRTAFANPDRPCLFYDATALTVGEARDITSRLAQLFVQAGVSHGDRVMIVAHNSPYHYLVAVACARIGAVYVPVDARLHPVEIQRLVDFAAPRVLIACAEIGTAGAFTSTGTLIHFVIDDDVLAPPFTPALTNGYIALSAATGSFTADFVADGTAGHPAFNTEGYPSGVAVMMFRPAPPEAPRALELTHDNLWWADRIFHDALGYGRDDIFLHSARCSSIAGFNGGTLFHFARGGRIVIARTPSPAGLLHLIEERRVTTMFGTPTTYSFMLDDDTFVARDLSSLRYAFVGGAAVPPALMGRLDAAGLHPLNIWGSVETGGVGPYLPTARVAHKAETVGRAMPHVEIRLVEPGTDTPVAPGESGEMQLRGPSISAGYWHGENYQRSSFAGEWFCSQDHARVDADGYITLVARVTDTIKTGGDTVHPEEIERVLHQYPGVRSALVTGVPDPVWGQVVGAAIVMDSHEARPEDFATPDPVTGGFAVVPQSLPVPSLDQLRAFAAQALASFKLPRLLVVLDELPVGDDGKVSRARLRDLFGHGTAAPAPAAP</sequence>
<organism evidence="5 8">
    <name type="scientific">Actinotignum timonense</name>
    <dbReference type="NCBI Taxonomy" id="1870995"/>
    <lineage>
        <taxon>Bacteria</taxon>
        <taxon>Bacillati</taxon>
        <taxon>Actinomycetota</taxon>
        <taxon>Actinomycetes</taxon>
        <taxon>Actinomycetales</taxon>
        <taxon>Actinomycetaceae</taxon>
        <taxon>Actinotignum</taxon>
    </lineage>
</organism>
<dbReference type="Pfam" id="PF00501">
    <property type="entry name" value="AMP-binding"/>
    <property type="match status" value="2"/>
</dbReference>
<keyword evidence="7" id="KW-1185">Reference proteome</keyword>
<reference evidence="5 7" key="1">
    <citation type="submission" date="2023-10" db="EMBL/GenBank/DDBJ databases">
        <title>Whole Genome based description of the genera Actinobaculum and Actinotignum reveals a complex phylogenetic relationship within the species included in the genus Actinotignum.</title>
        <authorList>
            <person name="Jensen C.S."/>
            <person name="Dargis R."/>
            <person name="Kemp M."/>
            <person name="Christensen J.J."/>
        </authorList>
    </citation>
    <scope>NUCLEOTIDE SEQUENCE</scope>
    <source>
        <strain evidence="6 7">SLA_B089</strain>
        <strain evidence="5">SLA_B245</strain>
    </source>
</reference>
<dbReference type="EMBL" id="JAWNFV010000008">
    <property type="protein sequence ID" value="MDY5140611.1"/>
    <property type="molecule type" value="Genomic_DNA"/>
</dbReference>
<dbReference type="InterPro" id="IPR042099">
    <property type="entry name" value="ANL_N_sf"/>
</dbReference>
<evidence type="ECO:0000256" key="1">
    <source>
        <dbReference type="ARBA" id="ARBA00006432"/>
    </source>
</evidence>
<comment type="similarity">
    <text evidence="1">Belongs to the ATP-dependent AMP-binding enzyme family.</text>
</comment>
<dbReference type="PANTHER" id="PTHR43201:SF5">
    <property type="entry name" value="MEDIUM-CHAIN ACYL-COA LIGASE ACSF2, MITOCHONDRIAL"/>
    <property type="match status" value="1"/>
</dbReference>
<dbReference type="Proteomes" id="UP001288320">
    <property type="component" value="Unassembled WGS sequence"/>
</dbReference>
<feature type="domain" description="AMP-binding enzyme C-terminal" evidence="4">
    <location>
        <begin position="440"/>
        <end position="534"/>
    </location>
</feature>
<dbReference type="Gene3D" id="3.40.50.12780">
    <property type="entry name" value="N-terminal domain of ligase-like"/>
    <property type="match status" value="1"/>
</dbReference>
<keyword evidence="2" id="KW-0436">Ligase</keyword>
<evidence type="ECO:0000313" key="5">
    <source>
        <dbReference type="EMBL" id="MDY5140611.1"/>
    </source>
</evidence>
<dbReference type="SUPFAM" id="SSF56801">
    <property type="entry name" value="Acetyl-CoA synthetase-like"/>
    <property type="match status" value="1"/>
</dbReference>
<evidence type="ECO:0000313" key="7">
    <source>
        <dbReference type="Proteomes" id="UP001284901"/>
    </source>
</evidence>
<dbReference type="Gene3D" id="3.30.300.30">
    <property type="match status" value="1"/>
</dbReference>
<dbReference type="GO" id="GO:0006631">
    <property type="term" value="P:fatty acid metabolic process"/>
    <property type="evidence" value="ECO:0007669"/>
    <property type="project" value="TreeGrafter"/>
</dbReference>
<dbReference type="Proteomes" id="UP001284901">
    <property type="component" value="Unassembled WGS sequence"/>
</dbReference>